<dbReference type="GO" id="GO:0005789">
    <property type="term" value="C:endoplasmic reticulum membrane"/>
    <property type="evidence" value="ECO:0007669"/>
    <property type="project" value="UniProtKB-SubCell"/>
</dbReference>
<keyword evidence="11" id="KW-1185">Reference proteome</keyword>
<gene>
    <name evidence="10" type="ORF">LVIROSA_LOCUS22555</name>
</gene>
<dbReference type="EMBL" id="CAKMRJ010004445">
    <property type="protein sequence ID" value="CAH1436165.1"/>
    <property type="molecule type" value="Genomic_DNA"/>
</dbReference>
<comment type="subcellular location">
    <subcellularLocation>
        <location evidence="1 8">Endoplasmic reticulum membrane</location>
        <topology evidence="1 8">Multi-pass membrane protein</topology>
    </subcellularLocation>
</comment>
<dbReference type="InterPro" id="IPR050177">
    <property type="entry name" value="Lipid_A_modif_metabolic_enz"/>
</dbReference>
<dbReference type="SUPFAM" id="SSF51735">
    <property type="entry name" value="NAD(P)-binding Rossmann-fold domains"/>
    <property type="match status" value="1"/>
</dbReference>
<keyword evidence="4 8" id="KW-0256">Endoplasmic reticulum</keyword>
<evidence type="ECO:0000256" key="8">
    <source>
        <dbReference type="RuleBase" id="RU363132"/>
    </source>
</evidence>
<dbReference type="InterPro" id="IPR003388">
    <property type="entry name" value="Reticulon"/>
</dbReference>
<dbReference type="Gene3D" id="3.40.50.720">
    <property type="entry name" value="NAD(P)-binding Rossmann-like Domain"/>
    <property type="match status" value="1"/>
</dbReference>
<evidence type="ECO:0000256" key="5">
    <source>
        <dbReference type="ARBA" id="ARBA00022989"/>
    </source>
</evidence>
<dbReference type="Pfam" id="PF02453">
    <property type="entry name" value="Reticulon"/>
    <property type="match status" value="1"/>
</dbReference>
<evidence type="ECO:0000256" key="7">
    <source>
        <dbReference type="ARBA" id="ARBA00023136"/>
    </source>
</evidence>
<dbReference type="AlphaFoldDB" id="A0AAU9NEB3"/>
<dbReference type="InterPro" id="IPR036291">
    <property type="entry name" value="NAD(P)-bd_dom_sf"/>
</dbReference>
<dbReference type="InterPro" id="IPR002225">
    <property type="entry name" value="3Beta_OHSteriod_DH/Estase"/>
</dbReference>
<evidence type="ECO:0000259" key="9">
    <source>
        <dbReference type="PROSITE" id="PS50845"/>
    </source>
</evidence>
<evidence type="ECO:0000256" key="6">
    <source>
        <dbReference type="ARBA" id="ARBA00023002"/>
    </source>
</evidence>
<dbReference type="PROSITE" id="PS50845">
    <property type="entry name" value="RETICULON"/>
    <property type="match status" value="1"/>
</dbReference>
<feature type="domain" description="Reticulon" evidence="9">
    <location>
        <begin position="359"/>
        <end position="561"/>
    </location>
</feature>
<feature type="transmembrane region" description="Helical" evidence="8">
    <location>
        <begin position="399"/>
        <end position="418"/>
    </location>
</feature>
<dbReference type="GO" id="GO:0016616">
    <property type="term" value="F:oxidoreductase activity, acting on the CH-OH group of donors, NAD or NADP as acceptor"/>
    <property type="evidence" value="ECO:0007669"/>
    <property type="project" value="InterPro"/>
</dbReference>
<dbReference type="PANTHER" id="PTHR43245:SF51">
    <property type="entry name" value="SHORT CHAIN DEHYDROGENASE_REDUCTASE FAMILY 42E, MEMBER 2"/>
    <property type="match status" value="1"/>
</dbReference>
<dbReference type="Pfam" id="PF01073">
    <property type="entry name" value="3Beta_HSD"/>
    <property type="match status" value="1"/>
</dbReference>
<dbReference type="Proteomes" id="UP001157418">
    <property type="component" value="Unassembled WGS sequence"/>
</dbReference>
<dbReference type="GO" id="GO:0006694">
    <property type="term" value="P:steroid biosynthetic process"/>
    <property type="evidence" value="ECO:0007669"/>
    <property type="project" value="InterPro"/>
</dbReference>
<keyword evidence="7 8" id="KW-0472">Membrane</keyword>
<evidence type="ECO:0000256" key="3">
    <source>
        <dbReference type="ARBA" id="ARBA00022692"/>
    </source>
</evidence>
<sequence>MAIDDDQSKTCVVLGGRSFIGRCLVVRLLKLGNWIVRVADSAQTLQLDPSESKHDSPLNRALSTGRASYAHVDVRHKSTIINAIEGSEVVFYMDDIDSCNNDFYVGYSIIVQGAKNVINACRRCKVHRLIYNSTTDVVIDKSRDICSGNETLLYSSKFKNLYSELKAQAEAFVLLANDIDGGLLTCSLRPSNVFGPGDKLLLPSLIEVAKSGWAKFIIGSDQTISDFTYVENVAHALICAEAALSSRMLIVSGKVFFITNFEPAKSWQFALCMLEGLGYYRPVIKLPVYNTVQLMSHTTTYNCSAAERYIDYSPIVSLDDGIALTVKSFSHLAKDLPSTRLGDLIEQSKVEELLGGGQVAEILLWRNERRSFLWFVGVGFVYYWFCVCERMMISSTAELLLLMIVVVSGYAKLSPTVYGCARLSPKVSVCSISRTIPCFEVSETCMRSCVRSMVNIWNGVGDVARSLAQGNDWTLFSKVVLSIYFFKLLVVNSFPTSMGVGLGFLFSLLFVYEQYDVEMDGLVGVLFEMMRQCVVSVTSRIPVPTPAPLCINTTTTKSKDQRHNN</sequence>
<feature type="transmembrane region" description="Helical" evidence="8">
    <location>
        <begin position="371"/>
        <end position="387"/>
    </location>
</feature>
<comment type="caution">
    <text evidence="10">The sequence shown here is derived from an EMBL/GenBank/DDBJ whole genome shotgun (WGS) entry which is preliminary data.</text>
</comment>
<evidence type="ECO:0000256" key="1">
    <source>
        <dbReference type="ARBA" id="ARBA00004477"/>
    </source>
</evidence>
<evidence type="ECO:0000256" key="2">
    <source>
        <dbReference type="ARBA" id="ARBA00009219"/>
    </source>
</evidence>
<organism evidence="10 11">
    <name type="scientific">Lactuca virosa</name>
    <dbReference type="NCBI Taxonomy" id="75947"/>
    <lineage>
        <taxon>Eukaryota</taxon>
        <taxon>Viridiplantae</taxon>
        <taxon>Streptophyta</taxon>
        <taxon>Embryophyta</taxon>
        <taxon>Tracheophyta</taxon>
        <taxon>Spermatophyta</taxon>
        <taxon>Magnoliopsida</taxon>
        <taxon>eudicotyledons</taxon>
        <taxon>Gunneridae</taxon>
        <taxon>Pentapetalae</taxon>
        <taxon>asterids</taxon>
        <taxon>campanulids</taxon>
        <taxon>Asterales</taxon>
        <taxon>Asteraceae</taxon>
        <taxon>Cichorioideae</taxon>
        <taxon>Cichorieae</taxon>
        <taxon>Lactucinae</taxon>
        <taxon>Lactuca</taxon>
    </lineage>
</organism>
<comment type="similarity">
    <text evidence="2">Belongs to the 3-beta-HSD family.</text>
</comment>
<dbReference type="PANTHER" id="PTHR43245">
    <property type="entry name" value="BIFUNCTIONAL POLYMYXIN RESISTANCE PROTEIN ARNA"/>
    <property type="match status" value="1"/>
</dbReference>
<evidence type="ECO:0000313" key="11">
    <source>
        <dbReference type="Proteomes" id="UP001157418"/>
    </source>
</evidence>
<name>A0AAU9NEB3_9ASTR</name>
<accession>A0AAU9NEB3</accession>
<evidence type="ECO:0000256" key="4">
    <source>
        <dbReference type="ARBA" id="ARBA00022824"/>
    </source>
</evidence>
<keyword evidence="5 8" id="KW-1133">Transmembrane helix</keyword>
<protein>
    <recommendedName>
        <fullName evidence="8">Reticulon-like protein</fullName>
    </recommendedName>
</protein>
<feature type="transmembrane region" description="Helical" evidence="8">
    <location>
        <begin position="483"/>
        <end position="512"/>
    </location>
</feature>
<proteinExistence type="inferred from homology"/>
<evidence type="ECO:0000313" key="10">
    <source>
        <dbReference type="EMBL" id="CAH1436165.1"/>
    </source>
</evidence>
<keyword evidence="3 8" id="KW-0812">Transmembrane</keyword>
<keyword evidence="6" id="KW-0560">Oxidoreductase</keyword>
<reference evidence="10 11" key="1">
    <citation type="submission" date="2022-01" db="EMBL/GenBank/DDBJ databases">
        <authorList>
            <person name="Xiong W."/>
            <person name="Schranz E."/>
        </authorList>
    </citation>
    <scope>NUCLEOTIDE SEQUENCE [LARGE SCALE GENOMIC DNA]</scope>
</reference>